<dbReference type="PROSITE" id="PS50157">
    <property type="entry name" value="ZINC_FINGER_C2H2_2"/>
    <property type="match status" value="1"/>
</dbReference>
<sequence>MVSTHSQYITDFTPSSTMEAGKSPLAMLAKTCETIGLPDTPSKKSPADKKEPSPETKKVDSPSDRRKERSPRATPSTSKAEPNTSTTFPGLPKPSFPLGFPPAMPFPFGYPTMMPYPMPAFPTFPMAHFMGRVPCPSALLQRPCVTPGCTSCSAPDMMSSFAAHPLFSAYTSMMPSASSASSLPASYQSLLAASAASATASQSKHTCSWVESSGICGKQFNTADDLASHVKSAHTPSPPSSASSVTPDTSKTPLSRPGFPRFHPYSKPSSLPMPMAPIMSFPSAIQAMYTQRLMSSIPHP</sequence>
<dbReference type="InterPro" id="IPR013087">
    <property type="entry name" value="Znf_C2H2_type"/>
</dbReference>
<feature type="region of interest" description="Disordered" evidence="6">
    <location>
        <begin position="227"/>
        <end position="266"/>
    </location>
</feature>
<evidence type="ECO:0000256" key="6">
    <source>
        <dbReference type="SAM" id="MobiDB-lite"/>
    </source>
</evidence>
<protein>
    <submittedName>
        <fullName evidence="9">C2H2-type domain-containing protein</fullName>
    </submittedName>
</protein>
<feature type="compositionally biased region" description="Basic and acidic residues" evidence="6">
    <location>
        <begin position="41"/>
        <end position="71"/>
    </location>
</feature>
<keyword evidence="8" id="KW-1185">Reference proteome</keyword>
<feature type="compositionally biased region" description="Polar residues" evidence="6">
    <location>
        <begin position="73"/>
        <end position="88"/>
    </location>
</feature>
<dbReference type="GO" id="GO:0008270">
    <property type="term" value="F:zinc ion binding"/>
    <property type="evidence" value="ECO:0007669"/>
    <property type="project" value="UniProtKB-KW"/>
</dbReference>
<evidence type="ECO:0000313" key="8">
    <source>
        <dbReference type="Proteomes" id="UP000095283"/>
    </source>
</evidence>
<evidence type="ECO:0000313" key="9">
    <source>
        <dbReference type="WBParaSite" id="Hba_06438"/>
    </source>
</evidence>
<accession>A0A1I7WMQ9</accession>
<organism evidence="8 9">
    <name type="scientific">Heterorhabditis bacteriophora</name>
    <name type="common">Entomopathogenic nematode worm</name>
    <dbReference type="NCBI Taxonomy" id="37862"/>
    <lineage>
        <taxon>Eukaryota</taxon>
        <taxon>Metazoa</taxon>
        <taxon>Ecdysozoa</taxon>
        <taxon>Nematoda</taxon>
        <taxon>Chromadorea</taxon>
        <taxon>Rhabditida</taxon>
        <taxon>Rhabditina</taxon>
        <taxon>Rhabditomorpha</taxon>
        <taxon>Strongyloidea</taxon>
        <taxon>Heterorhabditidae</taxon>
        <taxon>Heterorhabditis</taxon>
    </lineage>
</organism>
<evidence type="ECO:0000256" key="5">
    <source>
        <dbReference type="PROSITE-ProRule" id="PRU00042"/>
    </source>
</evidence>
<feature type="domain" description="C2H2-type" evidence="7">
    <location>
        <begin position="205"/>
        <end position="239"/>
    </location>
</feature>
<dbReference type="InterPro" id="IPR051520">
    <property type="entry name" value="Elbow/Noc_ZnFinger"/>
</dbReference>
<feature type="compositionally biased region" description="Polar residues" evidence="6">
    <location>
        <begin position="1"/>
        <end position="18"/>
    </location>
</feature>
<feature type="compositionally biased region" description="Low complexity" evidence="6">
    <location>
        <begin position="240"/>
        <end position="250"/>
    </location>
</feature>
<comment type="similarity">
    <text evidence="1">Belongs to the Elbow/Noc family.</text>
</comment>
<keyword evidence="3 5" id="KW-0863">Zinc-finger</keyword>
<evidence type="ECO:0000256" key="4">
    <source>
        <dbReference type="ARBA" id="ARBA00022833"/>
    </source>
</evidence>
<dbReference type="AlphaFoldDB" id="A0A1I7WMQ9"/>
<proteinExistence type="inferred from homology"/>
<dbReference type="WBParaSite" id="Hba_06438">
    <property type="protein sequence ID" value="Hba_06438"/>
    <property type="gene ID" value="Hba_06438"/>
</dbReference>
<evidence type="ECO:0000256" key="3">
    <source>
        <dbReference type="ARBA" id="ARBA00022771"/>
    </source>
</evidence>
<evidence type="ECO:0000256" key="2">
    <source>
        <dbReference type="ARBA" id="ARBA00022723"/>
    </source>
</evidence>
<evidence type="ECO:0000256" key="1">
    <source>
        <dbReference type="ARBA" id="ARBA00010144"/>
    </source>
</evidence>
<dbReference type="GO" id="GO:0045892">
    <property type="term" value="P:negative regulation of DNA-templated transcription"/>
    <property type="evidence" value="ECO:0007669"/>
    <property type="project" value="TreeGrafter"/>
</dbReference>
<keyword evidence="2" id="KW-0479">Metal-binding</keyword>
<dbReference type="PANTHER" id="PTHR12522">
    <property type="entry name" value="ZINC-FINGER PROTEIN NOLZ1-RELATED"/>
    <property type="match status" value="1"/>
</dbReference>
<dbReference type="GO" id="GO:0005634">
    <property type="term" value="C:nucleus"/>
    <property type="evidence" value="ECO:0007669"/>
    <property type="project" value="TreeGrafter"/>
</dbReference>
<reference evidence="9" key="1">
    <citation type="submission" date="2016-11" db="UniProtKB">
        <authorList>
            <consortium name="WormBaseParasite"/>
        </authorList>
    </citation>
    <scope>IDENTIFICATION</scope>
</reference>
<name>A0A1I7WMQ9_HETBA</name>
<dbReference type="Proteomes" id="UP000095283">
    <property type="component" value="Unplaced"/>
</dbReference>
<dbReference type="PANTHER" id="PTHR12522:SF4">
    <property type="entry name" value="ZINC FINGER PROTEIN ELBOW"/>
    <property type="match status" value="1"/>
</dbReference>
<keyword evidence="4" id="KW-0862">Zinc</keyword>
<feature type="region of interest" description="Disordered" evidence="6">
    <location>
        <begin position="1"/>
        <end position="94"/>
    </location>
</feature>
<evidence type="ECO:0000259" key="7">
    <source>
        <dbReference type="PROSITE" id="PS50157"/>
    </source>
</evidence>